<protein>
    <submittedName>
        <fullName evidence="2">Uncharacterized protein</fullName>
    </submittedName>
</protein>
<feature type="region of interest" description="Disordered" evidence="1">
    <location>
        <begin position="22"/>
        <end position="56"/>
    </location>
</feature>
<dbReference type="EMBL" id="JADIMM010000098">
    <property type="protein sequence ID" value="MBO8458247.1"/>
    <property type="molecule type" value="Genomic_DNA"/>
</dbReference>
<accession>A0A9D9HQS1</accession>
<evidence type="ECO:0000313" key="3">
    <source>
        <dbReference type="Proteomes" id="UP000823638"/>
    </source>
</evidence>
<evidence type="ECO:0000256" key="1">
    <source>
        <dbReference type="SAM" id="MobiDB-lite"/>
    </source>
</evidence>
<comment type="caution">
    <text evidence="2">The sequence shown here is derived from an EMBL/GenBank/DDBJ whole genome shotgun (WGS) entry which is preliminary data.</text>
</comment>
<reference evidence="2" key="2">
    <citation type="journal article" date="2021" name="PeerJ">
        <title>Extensive microbial diversity within the chicken gut microbiome revealed by metagenomics and culture.</title>
        <authorList>
            <person name="Gilroy R."/>
            <person name="Ravi A."/>
            <person name="Getino M."/>
            <person name="Pursley I."/>
            <person name="Horton D.L."/>
            <person name="Alikhan N.F."/>
            <person name="Baker D."/>
            <person name="Gharbi K."/>
            <person name="Hall N."/>
            <person name="Watson M."/>
            <person name="Adriaenssens E.M."/>
            <person name="Foster-Nyarko E."/>
            <person name="Jarju S."/>
            <person name="Secka A."/>
            <person name="Antonio M."/>
            <person name="Oren A."/>
            <person name="Chaudhuri R.R."/>
            <person name="La Ragione R."/>
            <person name="Hildebrand F."/>
            <person name="Pallen M.J."/>
        </authorList>
    </citation>
    <scope>NUCLEOTIDE SEQUENCE</scope>
    <source>
        <strain evidence="2">10532</strain>
    </source>
</reference>
<dbReference type="Proteomes" id="UP000823638">
    <property type="component" value="Unassembled WGS sequence"/>
</dbReference>
<feature type="compositionally biased region" description="Low complexity" evidence="1">
    <location>
        <begin position="32"/>
        <end position="56"/>
    </location>
</feature>
<sequence>MKMFLDEFKVLDMNELIAVNGGYGSSSGGSRGSSSSSGYSSASGGGSSSYSSSRSSTGSSHYAETSSYVSSHYGTIYSKDAESKVPEGYSATYGWLNGEGDTCGTVDGNTASNNDIDSDNSDNARYFLQGAFAGEFGEDFSDSACAATSLLNGISEQYTEITGQQMTAEQAEAAIRAAVENGSINSDNAYVNNWESAANDMWSATGLDGSFSYGGSEPTIVIYACDNVPDQNGEADHFVLGTGKNEYFDPYNGDADKVDKLKLAKTGLGSERPLTFN</sequence>
<evidence type="ECO:0000313" key="2">
    <source>
        <dbReference type="EMBL" id="MBO8458247.1"/>
    </source>
</evidence>
<feature type="compositionally biased region" description="Gly residues" evidence="1">
    <location>
        <begin position="22"/>
        <end position="31"/>
    </location>
</feature>
<name>A0A9D9HQS1_9SPIR</name>
<dbReference type="AlphaFoldDB" id="A0A9D9HQS1"/>
<gene>
    <name evidence="2" type="ORF">IAA81_08500</name>
</gene>
<organism evidence="2 3">
    <name type="scientific">Candidatus Gallitreponema excrementavium</name>
    <dbReference type="NCBI Taxonomy" id="2840840"/>
    <lineage>
        <taxon>Bacteria</taxon>
        <taxon>Pseudomonadati</taxon>
        <taxon>Spirochaetota</taxon>
        <taxon>Spirochaetia</taxon>
        <taxon>Spirochaetales</taxon>
        <taxon>Candidatus Gallitreponema</taxon>
    </lineage>
</organism>
<reference evidence="2" key="1">
    <citation type="submission" date="2020-10" db="EMBL/GenBank/DDBJ databases">
        <authorList>
            <person name="Gilroy R."/>
        </authorList>
    </citation>
    <scope>NUCLEOTIDE SEQUENCE</scope>
    <source>
        <strain evidence="2">10532</strain>
    </source>
</reference>
<proteinExistence type="predicted"/>